<dbReference type="PROSITE" id="PS51186">
    <property type="entry name" value="GNAT"/>
    <property type="match status" value="1"/>
</dbReference>
<sequence>MRAETRAVVDEFWATLFGLTVDELHSPGTKAIEHVGLGDYPAVYILMLGRSVIVSSPADPAPELTRVLGPSIHSYLDAMPHHPTEGVREALYEQVAGLRNACGEAAWVESGFAERAERCFVVEEAGRIVAASNLTPWRNEPTDVGVLVDPAFAGRGLGTKVAARAAAVAVENAGICRYRALESNAPSLRIATKLGFTPYGRNLVLKA</sequence>
<reference evidence="2 3" key="1">
    <citation type="journal article" date="2019" name="Int. J. Syst. Evol. Microbiol.">
        <title>The Global Catalogue of Microorganisms (GCM) 10K type strain sequencing project: providing services to taxonomists for standard genome sequencing and annotation.</title>
        <authorList>
            <consortium name="The Broad Institute Genomics Platform"/>
            <consortium name="The Broad Institute Genome Sequencing Center for Infectious Disease"/>
            <person name="Wu L."/>
            <person name="Ma J."/>
        </authorList>
    </citation>
    <scope>NUCLEOTIDE SEQUENCE [LARGE SCALE GENOMIC DNA]</scope>
    <source>
        <strain evidence="2 3">JCM 14306</strain>
    </source>
</reference>
<evidence type="ECO:0000313" key="2">
    <source>
        <dbReference type="EMBL" id="GAA1655838.1"/>
    </source>
</evidence>
<protein>
    <recommendedName>
        <fullName evidence="1">N-acetyltransferase domain-containing protein</fullName>
    </recommendedName>
</protein>
<feature type="domain" description="N-acetyltransferase" evidence="1">
    <location>
        <begin position="78"/>
        <end position="207"/>
    </location>
</feature>
<organism evidence="2 3">
    <name type="scientific">Kribbella alba</name>
    <dbReference type="NCBI Taxonomy" id="190197"/>
    <lineage>
        <taxon>Bacteria</taxon>
        <taxon>Bacillati</taxon>
        <taxon>Actinomycetota</taxon>
        <taxon>Actinomycetes</taxon>
        <taxon>Propionibacteriales</taxon>
        <taxon>Kribbellaceae</taxon>
        <taxon>Kribbella</taxon>
    </lineage>
</organism>
<gene>
    <name evidence="2" type="ORF">GCM10009744_55520</name>
</gene>
<evidence type="ECO:0000313" key="3">
    <source>
        <dbReference type="Proteomes" id="UP001501319"/>
    </source>
</evidence>
<comment type="caution">
    <text evidence="2">The sequence shown here is derived from an EMBL/GenBank/DDBJ whole genome shotgun (WGS) entry which is preliminary data.</text>
</comment>
<dbReference type="CDD" id="cd04301">
    <property type="entry name" value="NAT_SF"/>
    <property type="match status" value="1"/>
</dbReference>
<dbReference type="Proteomes" id="UP001501319">
    <property type="component" value="Unassembled WGS sequence"/>
</dbReference>
<dbReference type="SUPFAM" id="SSF55729">
    <property type="entry name" value="Acyl-CoA N-acyltransferases (Nat)"/>
    <property type="match status" value="1"/>
</dbReference>
<evidence type="ECO:0000259" key="1">
    <source>
        <dbReference type="PROSITE" id="PS51186"/>
    </source>
</evidence>
<proteinExistence type="predicted"/>
<dbReference type="EMBL" id="BAAANE010000010">
    <property type="protein sequence ID" value="GAA1655838.1"/>
    <property type="molecule type" value="Genomic_DNA"/>
</dbReference>
<dbReference type="InterPro" id="IPR000182">
    <property type="entry name" value="GNAT_dom"/>
</dbReference>
<dbReference type="InterPro" id="IPR016181">
    <property type="entry name" value="Acyl_CoA_acyltransferase"/>
</dbReference>
<dbReference type="Gene3D" id="3.40.630.30">
    <property type="match status" value="1"/>
</dbReference>
<keyword evidence="3" id="KW-1185">Reference proteome</keyword>
<accession>A0ABN2FPJ6</accession>
<name>A0ABN2FPJ6_9ACTN</name>
<dbReference type="RefSeq" id="WP_344115244.1">
    <property type="nucleotide sequence ID" value="NZ_BAAANE010000010.1"/>
</dbReference>
<dbReference type="Pfam" id="PF00583">
    <property type="entry name" value="Acetyltransf_1"/>
    <property type="match status" value="1"/>
</dbReference>